<dbReference type="Proteomes" id="UP000829758">
    <property type="component" value="Chromosome"/>
</dbReference>
<evidence type="ECO:0000313" key="2">
    <source>
        <dbReference type="EMBL" id="MCC3273655.1"/>
    </source>
</evidence>
<evidence type="ECO:0000256" key="1">
    <source>
        <dbReference type="SAM" id="MobiDB-lite"/>
    </source>
</evidence>
<dbReference type="Proteomes" id="UP001155145">
    <property type="component" value="Unassembled WGS sequence"/>
</dbReference>
<keyword evidence="4" id="KW-1185">Reference proteome</keyword>
<keyword evidence="2" id="KW-0547">Nucleotide-binding</keyword>
<dbReference type="GO" id="GO:0005524">
    <property type="term" value="F:ATP binding"/>
    <property type="evidence" value="ECO:0007669"/>
    <property type="project" value="UniProtKB-KW"/>
</dbReference>
<evidence type="ECO:0000313" key="3">
    <source>
        <dbReference type="EMBL" id="UON92460.1"/>
    </source>
</evidence>
<dbReference type="EMBL" id="CP094984">
    <property type="protein sequence ID" value="UON92460.1"/>
    <property type="molecule type" value="Genomic_DNA"/>
</dbReference>
<dbReference type="InterPro" id="IPR027417">
    <property type="entry name" value="P-loop_NTPase"/>
</dbReference>
<protein>
    <submittedName>
        <fullName evidence="2">ABC transporter ATP-binding protein</fullName>
    </submittedName>
</protein>
<feature type="compositionally biased region" description="Polar residues" evidence="1">
    <location>
        <begin position="219"/>
        <end position="228"/>
    </location>
</feature>
<accession>A0A9X1S9H2</accession>
<dbReference type="EMBL" id="JAJFZT010000008">
    <property type="protein sequence ID" value="MCC3273655.1"/>
    <property type="molecule type" value="Genomic_DNA"/>
</dbReference>
<organism evidence="2 5">
    <name type="scientific">Arthrobacter zhangbolii</name>
    <dbReference type="NCBI Taxonomy" id="2886936"/>
    <lineage>
        <taxon>Bacteria</taxon>
        <taxon>Bacillati</taxon>
        <taxon>Actinomycetota</taxon>
        <taxon>Actinomycetes</taxon>
        <taxon>Micrococcales</taxon>
        <taxon>Micrococcaceae</taxon>
        <taxon>Arthrobacter</taxon>
    </lineage>
</organism>
<sequence length="228" mass="23900">MLSADNLFVKGRHSPLLPPTSLTVRAGELFLACGGNQSVRTALALTLSGRMRPTSGSVSWGRDPRPEHLRRHAALLDSPEVSEPERHLRVRDLVAEDLALIPRRSRPRTGASAWLSGEGRADLGPLWIEELDASARLDLLLRLALADAAVDLLVVDSPDRHGPDPDAWLPLLAEAVSAAGRQVTAVAVVAQLPAEWTGPSAVAGDTADTNAGSAADTAGTAQTAKASA</sequence>
<gene>
    <name evidence="2" type="ORF">LJ755_13060</name>
    <name evidence="3" type="ORF">MUK71_02045</name>
</gene>
<evidence type="ECO:0000313" key="4">
    <source>
        <dbReference type="Proteomes" id="UP000829758"/>
    </source>
</evidence>
<dbReference type="SUPFAM" id="SSF52540">
    <property type="entry name" value="P-loop containing nucleoside triphosphate hydrolases"/>
    <property type="match status" value="1"/>
</dbReference>
<dbReference type="Gene3D" id="3.40.50.300">
    <property type="entry name" value="P-loop containing nucleotide triphosphate hydrolases"/>
    <property type="match status" value="1"/>
</dbReference>
<proteinExistence type="predicted"/>
<reference evidence="2" key="1">
    <citation type="submission" date="2021-10" db="EMBL/GenBank/DDBJ databases">
        <title>Novel species in genus Arthrobacter.</title>
        <authorList>
            <person name="Liu Y."/>
        </authorList>
    </citation>
    <scope>NUCLEOTIDE SEQUENCE</scope>
    <source>
        <strain evidence="2">Zg-Y462</strain>
        <strain evidence="4">zg-Y462</strain>
    </source>
</reference>
<name>A0A9X1S9H2_9MICC</name>
<evidence type="ECO:0000313" key="5">
    <source>
        <dbReference type="Proteomes" id="UP001155145"/>
    </source>
</evidence>
<dbReference type="RefSeq" id="WP_227929371.1">
    <property type="nucleotide sequence ID" value="NZ_CP094984.1"/>
</dbReference>
<feature type="region of interest" description="Disordered" evidence="1">
    <location>
        <begin position="201"/>
        <end position="228"/>
    </location>
</feature>
<dbReference type="AlphaFoldDB" id="A0A9X1S9H2"/>
<keyword evidence="2" id="KW-0067">ATP-binding</keyword>